<dbReference type="Proteomes" id="UP000284716">
    <property type="component" value="Unassembled WGS sequence"/>
</dbReference>
<gene>
    <name evidence="1" type="ORF">FAM18157_02675</name>
</gene>
<proteinExistence type="predicted"/>
<comment type="caution">
    <text evidence="1">The sequence shown here is derived from an EMBL/GenBank/DDBJ whole genome shotgun (WGS) entry which is preliminary data.</text>
</comment>
<dbReference type="AlphaFoldDB" id="A0A422LZ30"/>
<organism evidence="1 2">
    <name type="scientific">Lacticaseibacillus paracasei</name>
    <name type="common">Lactobacillus paracasei</name>
    <dbReference type="NCBI Taxonomy" id="1597"/>
    <lineage>
        <taxon>Bacteria</taxon>
        <taxon>Bacillati</taxon>
        <taxon>Bacillota</taxon>
        <taxon>Bacilli</taxon>
        <taxon>Lactobacillales</taxon>
        <taxon>Lactobacillaceae</taxon>
        <taxon>Lacticaseibacillus</taxon>
    </lineage>
</organism>
<evidence type="ECO:0000313" key="2">
    <source>
        <dbReference type="Proteomes" id="UP000284716"/>
    </source>
</evidence>
<sequence length="78" mass="8938">MKIKGWRLWGWLSLIFTSTLLLTVLTVYGLTMLENRQQFESREGQLLISIGRQLAKDPRVTAALEALDCIIKVTTQKM</sequence>
<evidence type="ECO:0000313" key="1">
    <source>
        <dbReference type="EMBL" id="RND79596.1"/>
    </source>
</evidence>
<reference evidence="1 2" key="1">
    <citation type="journal article" date="2018" name="Front. Microbiol.">
        <title>Conversion of Methionine to Cysteine in Lactobacillus paracasei Depends on the Highly Mobile cysK-ctl-cysE Gene Cluster.</title>
        <authorList>
            <person name="Wuthrich D."/>
            <person name="Irmler S."/>
            <person name="Berthoud H."/>
            <person name="Guggenbuhl B."/>
            <person name="Eugster E."/>
            <person name="Bruggmann R."/>
        </authorList>
    </citation>
    <scope>NUCLEOTIDE SEQUENCE [LARGE SCALE GENOMIC DNA]</scope>
    <source>
        <strain evidence="1 2">FAM18157</strain>
    </source>
</reference>
<protein>
    <submittedName>
        <fullName evidence="1">Uncharacterized protein</fullName>
    </submittedName>
</protein>
<name>A0A422LZ30_LACPA</name>
<accession>A0A422LZ30</accession>
<dbReference type="EMBL" id="LKFS01000097">
    <property type="protein sequence ID" value="RND79596.1"/>
    <property type="molecule type" value="Genomic_DNA"/>
</dbReference>